<dbReference type="eggNOG" id="ENOG5032ZC9">
    <property type="taxonomic scope" value="Bacteria"/>
</dbReference>
<dbReference type="InterPro" id="IPR021732">
    <property type="entry name" value="DUF3301"/>
</dbReference>
<dbReference type="OrthoDB" id="5959530at2"/>
<sequence>MLTELLTMLGATALVAFWFAGRAAAEAAVQHGRDACARAGVQWLDQSVHLVAMRLRRGADGWLAVERHYGFEFSLDGDDRHAGRIVMQGRRLHALLGPAPRAEVT</sequence>
<name>A0A091BK16_9GAMM</name>
<dbReference type="STRING" id="1121013.GCA_000426365_01465"/>
<proteinExistence type="predicted"/>
<keyword evidence="2" id="KW-1185">Reference proteome</keyword>
<dbReference type="RefSeq" id="WP_026816763.1">
    <property type="nucleotide sequence ID" value="NZ_AUFF01000003.1"/>
</dbReference>
<evidence type="ECO:0000313" key="2">
    <source>
        <dbReference type="Proteomes" id="UP000029391"/>
    </source>
</evidence>
<dbReference type="Pfam" id="PF11743">
    <property type="entry name" value="DUF3301"/>
    <property type="match status" value="1"/>
</dbReference>
<reference evidence="1 2" key="1">
    <citation type="submission" date="2013-09" db="EMBL/GenBank/DDBJ databases">
        <title>Genome sequencing of Arenimonas composti.</title>
        <authorList>
            <person name="Chen F."/>
            <person name="Wang G."/>
        </authorList>
    </citation>
    <scope>NUCLEOTIDE SEQUENCE [LARGE SCALE GENOMIC DNA]</scope>
    <source>
        <strain evidence="1 2">TR7-09</strain>
    </source>
</reference>
<evidence type="ECO:0008006" key="3">
    <source>
        <dbReference type="Google" id="ProtNLM"/>
    </source>
</evidence>
<dbReference type="AlphaFoldDB" id="A0A091BK16"/>
<gene>
    <name evidence="1" type="ORF">P873_04395</name>
</gene>
<dbReference type="EMBL" id="AWXU01000009">
    <property type="protein sequence ID" value="KFN51144.1"/>
    <property type="molecule type" value="Genomic_DNA"/>
</dbReference>
<comment type="caution">
    <text evidence="1">The sequence shown here is derived from an EMBL/GenBank/DDBJ whole genome shotgun (WGS) entry which is preliminary data.</text>
</comment>
<organism evidence="1 2">
    <name type="scientific">Arenimonas composti TR7-09 = DSM 18010</name>
    <dbReference type="NCBI Taxonomy" id="1121013"/>
    <lineage>
        <taxon>Bacteria</taxon>
        <taxon>Pseudomonadati</taxon>
        <taxon>Pseudomonadota</taxon>
        <taxon>Gammaproteobacteria</taxon>
        <taxon>Lysobacterales</taxon>
        <taxon>Lysobacteraceae</taxon>
        <taxon>Arenimonas</taxon>
    </lineage>
</organism>
<evidence type="ECO:0000313" key="1">
    <source>
        <dbReference type="EMBL" id="KFN51144.1"/>
    </source>
</evidence>
<dbReference type="Proteomes" id="UP000029391">
    <property type="component" value="Unassembled WGS sequence"/>
</dbReference>
<accession>A0A091BK16</accession>
<protein>
    <recommendedName>
        <fullName evidence="3">DUF3301 domain-containing protein</fullName>
    </recommendedName>
</protein>